<accession>A0A1M7H9F6</accession>
<dbReference type="Proteomes" id="UP000184375">
    <property type="component" value="Unassembled WGS sequence"/>
</dbReference>
<protein>
    <recommendedName>
        <fullName evidence="4">Hut operon positive regulatory protein</fullName>
    </recommendedName>
</protein>
<dbReference type="Gene3D" id="3.40.1510.10">
    <property type="entry name" value="Hut operon regulatory protein HutP"/>
    <property type="match status" value="1"/>
</dbReference>
<proteinExistence type="inferred from homology"/>
<evidence type="ECO:0000256" key="2">
    <source>
        <dbReference type="ARBA" id="ARBA00009992"/>
    </source>
</evidence>
<sequence length="165" mass="18034">MNVLKLNDKIKTIYNIFIINRKENSKMEMLPPANIGKMALFLALTSTAEEEEKLKREYKESGYLCGVTGIGGDCDELKRKINIAAIGACLNNNIINKTPKEIHAVIHASLEAKEGLLLSAPSGGNFAGKIAVVRYGDWLAVAIYGHSAMHAMTNHERVGLGIMHV</sequence>
<dbReference type="STRING" id="447595.SAMN05660826_00541"/>
<dbReference type="SUPFAM" id="SSF111064">
    <property type="entry name" value="Hut operon positive regulatory protein HutP"/>
    <property type="match status" value="1"/>
</dbReference>
<evidence type="ECO:0000256" key="7">
    <source>
        <dbReference type="ARBA" id="ARBA00023159"/>
    </source>
</evidence>
<name>A0A1M7H9F6_9FIRM</name>
<keyword evidence="5" id="KW-0694">RNA-binding</keyword>
<evidence type="ECO:0000256" key="5">
    <source>
        <dbReference type="ARBA" id="ARBA00022884"/>
    </source>
</evidence>
<evidence type="ECO:0000256" key="6">
    <source>
        <dbReference type="ARBA" id="ARBA00023015"/>
    </source>
</evidence>
<dbReference type="Pfam" id="PF09021">
    <property type="entry name" value="HutP"/>
    <property type="match status" value="1"/>
</dbReference>
<dbReference type="InterPro" id="IPR015111">
    <property type="entry name" value="Regulatory_HutP"/>
</dbReference>
<keyword evidence="7" id="KW-0010">Activator</keyword>
<dbReference type="AlphaFoldDB" id="A0A1M7H9F6"/>
<dbReference type="GO" id="GO:0003723">
    <property type="term" value="F:RNA binding"/>
    <property type="evidence" value="ECO:0007669"/>
    <property type="project" value="UniProtKB-KW"/>
</dbReference>
<evidence type="ECO:0000256" key="3">
    <source>
        <dbReference type="ARBA" id="ARBA00011643"/>
    </source>
</evidence>
<keyword evidence="6" id="KW-0805">Transcription regulation</keyword>
<evidence type="ECO:0000313" key="10">
    <source>
        <dbReference type="Proteomes" id="UP000184375"/>
    </source>
</evidence>
<evidence type="ECO:0000256" key="1">
    <source>
        <dbReference type="ARBA" id="ARBA00002945"/>
    </source>
</evidence>
<gene>
    <name evidence="9" type="ORF">SAMN05660826_00541</name>
</gene>
<keyword evidence="8" id="KW-0804">Transcription</keyword>
<evidence type="ECO:0000256" key="8">
    <source>
        <dbReference type="ARBA" id="ARBA00023163"/>
    </source>
</evidence>
<evidence type="ECO:0000313" key="9">
    <source>
        <dbReference type="EMBL" id="SHM25075.1"/>
    </source>
</evidence>
<comment type="subunit">
    <text evidence="3">Homohexamer.</text>
</comment>
<keyword evidence="10" id="KW-1185">Reference proteome</keyword>
<evidence type="ECO:0000256" key="4">
    <source>
        <dbReference type="ARBA" id="ARBA00019377"/>
    </source>
</evidence>
<dbReference type="CDD" id="cd11640">
    <property type="entry name" value="HutP"/>
    <property type="match status" value="1"/>
</dbReference>
<comment type="function">
    <text evidence="1">Antiterminator that binds to cis-acting regulatory sequences on the mRNA in the presence of histidine, thereby suppressing transcription termination and activating the hut operon for histidine utilization.</text>
</comment>
<comment type="similarity">
    <text evidence="2">Belongs to the HutP family.</text>
</comment>
<reference evidence="10" key="1">
    <citation type="submission" date="2016-11" db="EMBL/GenBank/DDBJ databases">
        <authorList>
            <person name="Varghese N."/>
            <person name="Submissions S."/>
        </authorList>
    </citation>
    <scope>NUCLEOTIDE SEQUENCE [LARGE SCALE GENOMIC DNA]</scope>
    <source>
        <strain evidence="10">DSM 18802</strain>
    </source>
</reference>
<dbReference type="EMBL" id="FRCR01000003">
    <property type="protein sequence ID" value="SHM25075.1"/>
    <property type="molecule type" value="Genomic_DNA"/>
</dbReference>
<dbReference type="InterPro" id="IPR036482">
    <property type="entry name" value="Regulatory_HutP_sf"/>
</dbReference>
<organism evidence="9 10">
    <name type="scientific">Caldanaerovirga acetigignens</name>
    <dbReference type="NCBI Taxonomy" id="447595"/>
    <lineage>
        <taxon>Bacteria</taxon>
        <taxon>Bacillati</taxon>
        <taxon>Bacillota</taxon>
        <taxon>Clostridia</taxon>
        <taxon>Thermosediminibacterales</taxon>
        <taxon>Thermosediminibacteraceae</taxon>
        <taxon>Caldanaerovirga</taxon>
    </lineage>
</organism>